<evidence type="ECO:0000313" key="3">
    <source>
        <dbReference type="Proteomes" id="UP000198346"/>
    </source>
</evidence>
<keyword evidence="3" id="KW-1185">Reference proteome</keyword>
<reference evidence="2 3" key="1">
    <citation type="submission" date="2017-07" db="EMBL/GenBank/DDBJ databases">
        <authorList>
            <person name="Sun Z.S."/>
            <person name="Albrecht U."/>
            <person name="Echele G."/>
            <person name="Lee C.C."/>
        </authorList>
    </citation>
    <scope>NUCLEOTIDE SEQUENCE [LARGE SCALE GENOMIC DNA]</scope>
    <source>
        <strain evidence="2 3">CGMCC 1.12710</strain>
    </source>
</reference>
<gene>
    <name evidence="2" type="ORF">SAMN06297382_3017</name>
</gene>
<dbReference type="AlphaFoldDB" id="A0A239Q1E5"/>
<accession>A0A239Q1E5</accession>
<name>A0A239Q1E5_9PROT</name>
<organism evidence="2 3">
    <name type="scientific">Amphiplicatus metriothermophilus</name>
    <dbReference type="NCBI Taxonomy" id="1519374"/>
    <lineage>
        <taxon>Bacteria</taxon>
        <taxon>Pseudomonadati</taxon>
        <taxon>Pseudomonadota</taxon>
        <taxon>Alphaproteobacteria</taxon>
        <taxon>Parvularculales</taxon>
        <taxon>Parvularculaceae</taxon>
        <taxon>Amphiplicatus</taxon>
    </lineage>
</organism>
<protein>
    <submittedName>
        <fullName evidence="2">Uncharacterized protein</fullName>
    </submittedName>
</protein>
<sequence>MSYARYEDRDLYWDERLRRACRGREGFAWGAFFIGFILGGIIF</sequence>
<keyword evidence="1" id="KW-1133">Transmembrane helix</keyword>
<dbReference type="EMBL" id="FZQA01000014">
    <property type="protein sequence ID" value="SNT76032.1"/>
    <property type="molecule type" value="Genomic_DNA"/>
</dbReference>
<evidence type="ECO:0000256" key="1">
    <source>
        <dbReference type="SAM" id="Phobius"/>
    </source>
</evidence>
<dbReference type="Proteomes" id="UP000198346">
    <property type="component" value="Unassembled WGS sequence"/>
</dbReference>
<keyword evidence="1" id="KW-0472">Membrane</keyword>
<dbReference type="RefSeq" id="WP_260167737.1">
    <property type="nucleotide sequence ID" value="NZ_FZQA01000014.1"/>
</dbReference>
<feature type="transmembrane region" description="Helical" evidence="1">
    <location>
        <begin position="26"/>
        <end position="42"/>
    </location>
</feature>
<proteinExistence type="predicted"/>
<evidence type="ECO:0000313" key="2">
    <source>
        <dbReference type="EMBL" id="SNT76032.1"/>
    </source>
</evidence>
<keyword evidence="1" id="KW-0812">Transmembrane</keyword>